<dbReference type="AlphaFoldDB" id="A0AAE3KC42"/>
<comment type="similarity">
    <text evidence="1">Belongs to the type III secretion exporter family.</text>
</comment>
<gene>
    <name evidence="4" type="ORF">J2T57_002467</name>
</gene>
<keyword evidence="5" id="KW-1185">Reference proteome</keyword>
<dbReference type="PANTHER" id="PTHR30531:SF14">
    <property type="entry name" value="SURFACE PRESENTATION OF ANTIGENS PROTEIN SPAS"/>
    <property type="match status" value="1"/>
</dbReference>
<dbReference type="Gene3D" id="3.40.1690.10">
    <property type="entry name" value="secretion proteins EscU"/>
    <property type="match status" value="1"/>
</dbReference>
<protein>
    <submittedName>
        <fullName evidence="4">Type III secretion protein U</fullName>
    </submittedName>
</protein>
<evidence type="ECO:0000313" key="5">
    <source>
        <dbReference type="Proteomes" id="UP001205843"/>
    </source>
</evidence>
<feature type="transmembrane region" description="Helical" evidence="3">
    <location>
        <begin position="32"/>
        <end position="53"/>
    </location>
</feature>
<feature type="transmembrane region" description="Helical" evidence="3">
    <location>
        <begin position="86"/>
        <end position="115"/>
    </location>
</feature>
<evidence type="ECO:0000256" key="1">
    <source>
        <dbReference type="ARBA" id="ARBA00010690"/>
    </source>
</evidence>
<feature type="region of interest" description="Disordered" evidence="2">
    <location>
        <begin position="1"/>
        <end position="26"/>
    </location>
</feature>
<dbReference type="EMBL" id="JALJXV010000005">
    <property type="protein sequence ID" value="MCP1675319.1"/>
    <property type="molecule type" value="Genomic_DNA"/>
</dbReference>
<dbReference type="Pfam" id="PF01312">
    <property type="entry name" value="Bac_export_2"/>
    <property type="match status" value="1"/>
</dbReference>
<dbReference type="SUPFAM" id="SSF160544">
    <property type="entry name" value="EscU C-terminal domain-like"/>
    <property type="match status" value="1"/>
</dbReference>
<dbReference type="RefSeq" id="WP_253478588.1">
    <property type="nucleotide sequence ID" value="NZ_JALJXV010000005.1"/>
</dbReference>
<dbReference type="GO" id="GO:0005886">
    <property type="term" value="C:plasma membrane"/>
    <property type="evidence" value="ECO:0007669"/>
    <property type="project" value="TreeGrafter"/>
</dbReference>
<dbReference type="InterPro" id="IPR006135">
    <property type="entry name" value="T3SS_substrate_exporter"/>
</dbReference>
<dbReference type="Proteomes" id="UP001205843">
    <property type="component" value="Unassembled WGS sequence"/>
</dbReference>
<evidence type="ECO:0000256" key="2">
    <source>
        <dbReference type="SAM" id="MobiDB-lite"/>
    </source>
</evidence>
<dbReference type="PANTHER" id="PTHR30531">
    <property type="entry name" value="FLAGELLAR BIOSYNTHETIC PROTEIN FLHB"/>
    <property type="match status" value="1"/>
</dbReference>
<comment type="caution">
    <text evidence="4">The sequence shown here is derived from an EMBL/GenBank/DDBJ whole genome shotgun (WGS) entry which is preliminary data.</text>
</comment>
<feature type="compositionally biased region" description="Basic and acidic residues" evidence="2">
    <location>
        <begin position="237"/>
        <end position="250"/>
    </location>
</feature>
<keyword evidence="3" id="KW-0472">Membrane</keyword>
<name>A0AAE3KC42_9GAMM</name>
<accession>A0AAE3KC42</accession>
<dbReference type="PRINTS" id="PR00950">
    <property type="entry name" value="TYPE3IMSPROT"/>
</dbReference>
<evidence type="ECO:0000313" key="4">
    <source>
        <dbReference type="EMBL" id="MCP1675319.1"/>
    </source>
</evidence>
<keyword evidence="3" id="KW-0812">Transmembrane</keyword>
<dbReference type="GO" id="GO:0009306">
    <property type="term" value="P:protein secretion"/>
    <property type="evidence" value="ECO:0007669"/>
    <property type="project" value="InterPro"/>
</dbReference>
<proteinExistence type="inferred from homology"/>
<feature type="transmembrane region" description="Helical" evidence="3">
    <location>
        <begin position="143"/>
        <end position="161"/>
    </location>
</feature>
<feature type="region of interest" description="Disordered" evidence="2">
    <location>
        <begin position="223"/>
        <end position="250"/>
    </location>
</feature>
<feature type="transmembrane region" description="Helical" evidence="3">
    <location>
        <begin position="181"/>
        <end position="208"/>
    </location>
</feature>
<sequence length="350" mass="38604">MSEDKSQKTEKPTPHKLRKAREQGQVPKSKEIVSAASLIITLGVTLALAGWMAQQVLALAGALVDNIDAPLDETLGDALQLTWRTVITACLPVIVTALAVGIVANVAQFGVIFSAEPIKPKLQKINPVEGAKKIFSRRKLLETLKAILKIIVIALVAVLVVRDHLQDLLYINHCGLECAYGVAGTIVVKVIGAVIPLFIILAAIDYAFQRAEFMREQRMSKQEVKREFKDTQGNPEVKQERKSRQREQIEGDVRQSMIDATVVVTDGRALLAIKFDEKDTPVPMVTVRESGKRAMQAKQVAERHERPIIEDAETTALLMRECKRGAPVPRKAFDAVAGLIVQARRMQQQG</sequence>
<dbReference type="InterPro" id="IPR029025">
    <property type="entry name" value="T3SS_substrate_exporter_C"/>
</dbReference>
<organism evidence="4 5">
    <name type="scientific">Natronocella acetinitrilica</name>
    <dbReference type="NCBI Taxonomy" id="414046"/>
    <lineage>
        <taxon>Bacteria</taxon>
        <taxon>Pseudomonadati</taxon>
        <taxon>Pseudomonadota</taxon>
        <taxon>Gammaproteobacteria</taxon>
        <taxon>Chromatiales</taxon>
        <taxon>Ectothiorhodospiraceae</taxon>
        <taxon>Natronocella</taxon>
    </lineage>
</organism>
<keyword evidence="3" id="KW-1133">Transmembrane helix</keyword>
<feature type="compositionally biased region" description="Basic and acidic residues" evidence="2">
    <location>
        <begin position="1"/>
        <end position="13"/>
    </location>
</feature>
<evidence type="ECO:0000256" key="3">
    <source>
        <dbReference type="SAM" id="Phobius"/>
    </source>
</evidence>
<reference evidence="4" key="1">
    <citation type="submission" date="2022-03" db="EMBL/GenBank/DDBJ databases">
        <title>Genomic Encyclopedia of Type Strains, Phase III (KMG-III): the genomes of soil and plant-associated and newly described type strains.</title>
        <authorList>
            <person name="Whitman W."/>
        </authorList>
    </citation>
    <scope>NUCLEOTIDE SEQUENCE</scope>
    <source>
        <strain evidence="4">ANL 6-2</strain>
    </source>
</reference>